<dbReference type="InterPro" id="IPR053982">
    <property type="entry name" value="Gp44/GpP-like_C"/>
</dbReference>
<name>A0AB34CKQ0_9GAMM</name>
<evidence type="ECO:0000313" key="6">
    <source>
        <dbReference type="Proteomes" id="UP000324255"/>
    </source>
</evidence>
<dbReference type="Gene3D" id="3.55.50.10">
    <property type="entry name" value="Baseplate protein-like domains"/>
    <property type="match status" value="1"/>
</dbReference>
<reference evidence="5 6" key="1">
    <citation type="submission" date="2019-09" db="EMBL/GenBank/DDBJ databases">
        <title>Genomic diversity of phyloplane-associated Pantoea species in Pakistan cotton crop.</title>
        <authorList>
            <person name="Tufail M.R."/>
            <person name="Cook D.R."/>
        </authorList>
    </citation>
    <scope>NUCLEOTIDE SEQUENCE [LARGE SCALE GENOMIC DNA]</scope>
    <source>
        <strain evidence="5 6">B_8</strain>
    </source>
</reference>
<feature type="domain" description="Baseplate hub protein gp44/GpP-like C-terminal" evidence="3">
    <location>
        <begin position="253"/>
        <end position="338"/>
    </location>
</feature>
<evidence type="ECO:0000256" key="1">
    <source>
        <dbReference type="SAM" id="MobiDB-lite"/>
    </source>
</evidence>
<dbReference type="RefSeq" id="WP_150015750.1">
    <property type="nucleotide sequence ID" value="NZ_VWVM01000027.1"/>
</dbReference>
<dbReference type="Pfam" id="PF22255">
    <property type="entry name" value="Gp44-like_2nd"/>
    <property type="match status" value="1"/>
</dbReference>
<dbReference type="SUPFAM" id="SSF69279">
    <property type="entry name" value="Phage tail proteins"/>
    <property type="match status" value="2"/>
</dbReference>
<dbReference type="Gene3D" id="2.30.300.10">
    <property type="entry name" value="Baseplate protein-like domain - beta roll fold"/>
    <property type="match status" value="1"/>
</dbReference>
<protein>
    <submittedName>
        <fullName evidence="5">Baseplate protein</fullName>
    </submittedName>
</protein>
<feature type="domain" description="Baseplate hub protein gp44/GpP-like second" evidence="4">
    <location>
        <begin position="95"/>
        <end position="175"/>
    </location>
</feature>
<feature type="region of interest" description="Disordered" evidence="1">
    <location>
        <begin position="335"/>
        <end position="354"/>
    </location>
</feature>
<evidence type="ECO:0000259" key="3">
    <source>
        <dbReference type="Pfam" id="PF21929"/>
    </source>
</evidence>
<dbReference type="Gene3D" id="3.30.1920.10">
    <property type="entry name" value="Baseplate protein-like domains - 2 layer sandwich fold"/>
    <property type="match status" value="1"/>
</dbReference>
<gene>
    <name evidence="5" type="ORF">F3I20_21910</name>
</gene>
<evidence type="ECO:0000259" key="2">
    <source>
        <dbReference type="Pfam" id="PF21683"/>
    </source>
</evidence>
<proteinExistence type="predicted"/>
<accession>A0AB34CKQ0</accession>
<evidence type="ECO:0000259" key="4">
    <source>
        <dbReference type="Pfam" id="PF22255"/>
    </source>
</evidence>
<dbReference type="Proteomes" id="UP000324255">
    <property type="component" value="Unassembled WGS sequence"/>
</dbReference>
<dbReference type="InterPro" id="IPR049354">
    <property type="entry name" value="GpP-like_N"/>
</dbReference>
<dbReference type="InterPro" id="IPR026276">
    <property type="entry name" value="Baseplate_GpP"/>
</dbReference>
<feature type="domain" description="Baseplate hub protein gp44-like N-terminal" evidence="2">
    <location>
        <begin position="5"/>
        <end position="93"/>
    </location>
</feature>
<keyword evidence="6" id="KW-1185">Reference proteome</keyword>
<dbReference type="EMBL" id="VWVM01000027">
    <property type="protein sequence ID" value="KAA6118665.1"/>
    <property type="molecule type" value="Genomic_DNA"/>
</dbReference>
<dbReference type="PIRSF" id="PIRSF004440">
    <property type="entry name" value="GpP"/>
    <property type="match status" value="1"/>
</dbReference>
<sequence>MNNIVFLRVNGREWCGWTSIRISAGIDRMARDFNVEITSQWPGDNENKAVPKIKNGDRVEVLIGTDLVLTGWVEALPVRYDATSISMSIVGRSLTADLIDCSAVANQHTGKTLIQIATTLAKPFGVTVIDNGAPTDSLIEAQPEHGETVVDVLNRLLGQSQALAYDDEKGQLIIGTVGSGKASTALVLGDNILSCDTERSIRERFSDYQVSGQRAGNDDDFGEATIAAIKNTSRDAAVGRYRPHQIQQTGMATTATCKYRCEFEAKQRAAKTDETTYTVQGWRQGGGDLWRPNMRVIVYDPVLGFNNREMVIAEVTYTLNQSGTLSELRVGPADAYLPKPPKLKKHKKQEDDSF</sequence>
<dbReference type="InterPro" id="IPR023399">
    <property type="entry name" value="Baseplate-like_2-layer_sand"/>
</dbReference>
<dbReference type="AlphaFoldDB" id="A0AB34CKQ0"/>
<dbReference type="InterPro" id="IPR053981">
    <property type="entry name" value="Gp44/GpP-like_2nd"/>
</dbReference>
<organism evidence="5 6">
    <name type="scientific">Candidatus Pantoea gossypiicola</name>
    <dbReference type="NCBI Taxonomy" id="2608008"/>
    <lineage>
        <taxon>Bacteria</taxon>
        <taxon>Pseudomonadati</taxon>
        <taxon>Pseudomonadota</taxon>
        <taxon>Gammaproteobacteria</taxon>
        <taxon>Enterobacterales</taxon>
        <taxon>Erwiniaceae</taxon>
        <taxon>Pantoea</taxon>
    </lineage>
</organism>
<dbReference type="Pfam" id="PF21929">
    <property type="entry name" value="GpP_4th"/>
    <property type="match status" value="1"/>
</dbReference>
<comment type="caution">
    <text evidence="5">The sequence shown here is derived from an EMBL/GenBank/DDBJ whole genome shotgun (WGS) entry which is preliminary data.</text>
</comment>
<dbReference type="Pfam" id="PF21683">
    <property type="entry name" value="GpP-like_1st"/>
    <property type="match status" value="1"/>
</dbReference>
<evidence type="ECO:0000313" key="5">
    <source>
        <dbReference type="EMBL" id="KAA6118665.1"/>
    </source>
</evidence>